<accession>A0A068QZ23</accession>
<dbReference type="Proteomes" id="UP000032735">
    <property type="component" value="Chromosome"/>
</dbReference>
<reference evidence="1 2" key="1">
    <citation type="submission" date="2013-07" db="EMBL/GenBank/DDBJ databases">
        <authorList>
            <person name="Genoscope - CEA"/>
        </authorList>
    </citation>
    <scope>NUCLEOTIDE SEQUENCE [LARGE SCALE GENOMIC DNA]</scope>
    <source>
        <strain evidence="1 2">G6</strain>
    </source>
</reference>
<dbReference type="AlphaFoldDB" id="A0A068QZ23"/>
<evidence type="ECO:0000313" key="2">
    <source>
        <dbReference type="Proteomes" id="UP000032735"/>
    </source>
</evidence>
<keyword evidence="2" id="KW-1185">Reference proteome</keyword>
<organism evidence="1 2">
    <name type="scientific">Xenorhabdus poinarii G6</name>
    <dbReference type="NCBI Taxonomy" id="1354304"/>
    <lineage>
        <taxon>Bacteria</taxon>
        <taxon>Pseudomonadati</taxon>
        <taxon>Pseudomonadota</taxon>
        <taxon>Gammaproteobacteria</taxon>
        <taxon>Enterobacterales</taxon>
        <taxon>Morganellaceae</taxon>
        <taxon>Xenorhabdus</taxon>
    </lineage>
</organism>
<dbReference type="EMBL" id="FO704551">
    <property type="protein sequence ID" value="CDG20193.1"/>
    <property type="molecule type" value="Genomic_DNA"/>
</dbReference>
<name>A0A068QZ23_9GAMM</name>
<evidence type="ECO:0000313" key="1">
    <source>
        <dbReference type="EMBL" id="CDG20193.1"/>
    </source>
</evidence>
<sequence>MMPPGIVCLNRDLLRVGSQEGMSDSRGGQPECFLICPFNACPASISPVHQ</sequence>
<dbReference type="HOGENOM" id="CLU_3124297_0_0_6"/>
<dbReference type="KEGG" id="xpo:XPG1_0538"/>
<protein>
    <submittedName>
        <fullName evidence="1">Uncharacterized protein</fullName>
    </submittedName>
</protein>
<proteinExistence type="predicted"/>
<gene>
    <name evidence="1" type="ORF">XPG1_0538</name>
</gene>